<accession>M1P0A7</accession>
<evidence type="ECO:0000313" key="2">
    <source>
        <dbReference type="EMBL" id="AGF75072.1"/>
    </source>
</evidence>
<proteinExistence type="predicted"/>
<reference evidence="2 3" key="1">
    <citation type="journal article" date="2013" name="PLoS Genet.">
        <title>A gene transfer agent and a dynamic repertoire of secretion systems hold the keys to the explosive radiation of the emerging pathogen Bartonella.</title>
        <authorList>
            <person name="Guy L."/>
            <person name="Nystedt B."/>
            <person name="Toft C."/>
            <person name="Zaremba-Niedzwiedzka K."/>
            <person name="Berglund E.C."/>
            <person name="Granberg F."/>
            <person name="Naslund K."/>
            <person name="Eriksson A.S."/>
            <person name="Andersson S.G."/>
        </authorList>
    </citation>
    <scope>NUCLEOTIDE SEQUENCE [LARGE SCALE GENOMIC DNA]</scope>
    <source>
        <strain evidence="2 3">Aust/NH1</strain>
    </source>
</reference>
<feature type="chain" id="PRO_5004016022" evidence="1">
    <location>
        <begin position="24"/>
        <end position="244"/>
    </location>
</feature>
<protein>
    <submittedName>
        <fullName evidence="2">TrwJ protein</fullName>
    </submittedName>
</protein>
<dbReference type="PATRIC" id="fig|1094489.3.peg.1470"/>
<dbReference type="InterPro" id="IPR014158">
    <property type="entry name" value="T4SS_VirB5"/>
</dbReference>
<dbReference type="Pfam" id="PF07996">
    <property type="entry name" value="T4SS"/>
    <property type="match status" value="1"/>
</dbReference>
<dbReference type="InterPro" id="IPR023220">
    <property type="entry name" value="T4SS_VirB5-domain"/>
</dbReference>
<organism evidence="2 3">
    <name type="scientific">Bartonella australis (strain Aust/NH1)</name>
    <dbReference type="NCBI Taxonomy" id="1094489"/>
    <lineage>
        <taxon>Bacteria</taxon>
        <taxon>Pseudomonadati</taxon>
        <taxon>Pseudomonadota</taxon>
        <taxon>Alphaproteobacteria</taxon>
        <taxon>Hyphomicrobiales</taxon>
        <taxon>Bartonellaceae</taxon>
        <taxon>Bartonella</taxon>
    </lineage>
</organism>
<dbReference type="RefSeq" id="WP_015398575.1">
    <property type="nucleotide sequence ID" value="NC_020300.1"/>
</dbReference>
<dbReference type="eggNOG" id="COG5314">
    <property type="taxonomic scope" value="Bacteria"/>
</dbReference>
<dbReference type="CDD" id="cd14262">
    <property type="entry name" value="VirB5_like"/>
    <property type="match status" value="1"/>
</dbReference>
<dbReference type="HOGENOM" id="CLU_057828_1_0_5"/>
<sequence>MKKLAFAMMMIAIFLNASNSALAATGWEIFKRKLGLWSPPKIPLSLAETLIPQIQEQTKLLGEFGQSGSEDELDKIYKSLTGPRTFHTTQLPQSSSSLFKDPRKFYEKRSDVTRKDQHKVQSFGPFNDMLKERRAIEDRKQIAAVVNKAVSLQTFEEADKRLKKIDELMDQIKTTQDIKAISDLQIHIDSELALIQNEITKLQTIAHLSKAERSLIRQKSRERHIKIVNSANTEMPKIRQDVLQ</sequence>
<dbReference type="AlphaFoldDB" id="M1P0A7"/>
<dbReference type="SUPFAM" id="SSF101082">
    <property type="entry name" value="Typo IV secretion system protein TraC"/>
    <property type="match status" value="1"/>
</dbReference>
<evidence type="ECO:0000313" key="3">
    <source>
        <dbReference type="Proteomes" id="UP000011729"/>
    </source>
</evidence>
<name>M1P0A7_BARAA</name>
<dbReference type="Gene3D" id="1.20.58.430">
    <property type="entry name" value="Type IV secretion system, VirB5-domain"/>
    <property type="match status" value="1"/>
</dbReference>
<keyword evidence="1" id="KW-0732">Signal</keyword>
<keyword evidence="3" id="KW-1185">Reference proteome</keyword>
<dbReference type="Proteomes" id="UP000011729">
    <property type="component" value="Chromosome"/>
</dbReference>
<dbReference type="EMBL" id="CP003123">
    <property type="protein sequence ID" value="AGF75072.1"/>
    <property type="molecule type" value="Genomic_DNA"/>
</dbReference>
<feature type="signal peptide" evidence="1">
    <location>
        <begin position="1"/>
        <end position="23"/>
    </location>
</feature>
<dbReference type="STRING" id="1094489.BAnh1_12050"/>
<evidence type="ECO:0000256" key="1">
    <source>
        <dbReference type="SAM" id="SignalP"/>
    </source>
</evidence>
<gene>
    <name evidence="2" type="primary">trwJ1</name>
    <name evidence="2" type="ordered locus">BAnh1_12050</name>
</gene>
<dbReference type="KEGG" id="baus:BAnh1_12050"/>